<reference evidence="2 3" key="1">
    <citation type="submission" date="2019-07" db="EMBL/GenBank/DDBJ databases">
        <title>Genomic Encyclopedia of Archaeal and Bacterial Type Strains, Phase II (KMG-II): from individual species to whole genera.</title>
        <authorList>
            <person name="Goeker M."/>
        </authorList>
    </citation>
    <scope>NUCLEOTIDE SEQUENCE [LARGE SCALE GENOMIC DNA]</scope>
    <source>
        <strain evidence="2 3">DSM 14571</strain>
    </source>
</reference>
<dbReference type="InterPro" id="IPR050744">
    <property type="entry name" value="AI-2_Isomerase_LsrG"/>
</dbReference>
<dbReference type="GO" id="GO:0004497">
    <property type="term" value="F:monooxygenase activity"/>
    <property type="evidence" value="ECO:0007669"/>
    <property type="project" value="UniProtKB-KW"/>
</dbReference>
<evidence type="ECO:0000313" key="3">
    <source>
        <dbReference type="Proteomes" id="UP000324513"/>
    </source>
</evidence>
<dbReference type="PROSITE" id="PS51725">
    <property type="entry name" value="ABM"/>
    <property type="match status" value="1"/>
</dbReference>
<comment type="caution">
    <text evidence="2">The sequence shown here is derived from an EMBL/GenBank/DDBJ whole genome shotgun (WGS) entry which is preliminary data.</text>
</comment>
<protein>
    <submittedName>
        <fullName evidence="2">Quinol monooxygenase YgiN</fullName>
    </submittedName>
</protein>
<evidence type="ECO:0000259" key="1">
    <source>
        <dbReference type="PROSITE" id="PS51725"/>
    </source>
</evidence>
<dbReference type="PANTHER" id="PTHR33336:SF3">
    <property type="entry name" value="ABM DOMAIN-CONTAINING PROTEIN"/>
    <property type="match status" value="1"/>
</dbReference>
<name>A0ABY3NF47_ELIMR</name>
<dbReference type="InterPro" id="IPR011008">
    <property type="entry name" value="Dimeric_a/b-barrel"/>
</dbReference>
<evidence type="ECO:0000313" key="2">
    <source>
        <dbReference type="EMBL" id="TYO89842.1"/>
    </source>
</evidence>
<keyword evidence="2" id="KW-0503">Monooxygenase</keyword>
<dbReference type="Gene3D" id="3.30.70.100">
    <property type="match status" value="1"/>
</dbReference>
<dbReference type="EMBL" id="VNHK01000009">
    <property type="protein sequence ID" value="TYO89842.1"/>
    <property type="molecule type" value="Genomic_DNA"/>
</dbReference>
<gene>
    <name evidence="2" type="ORF">LX74_02835</name>
</gene>
<accession>A0ABY3NF47</accession>
<sequence>MFSQKKNAFFRTKNRNENTIINNTYNYMKIYLTAILKAKREKKEELLVLLQNMVENTRKEADCIKYDLQQGTEDENLFIFHEIWESTEGLEQHNQQEYIKAFVSKADELLEEPAQIYLANLIS</sequence>
<organism evidence="2 3">
    <name type="scientific">Elizabethkingia miricola</name>
    <name type="common">Chryseobacterium miricola</name>
    <dbReference type="NCBI Taxonomy" id="172045"/>
    <lineage>
        <taxon>Bacteria</taxon>
        <taxon>Pseudomonadati</taxon>
        <taxon>Bacteroidota</taxon>
        <taxon>Flavobacteriia</taxon>
        <taxon>Flavobacteriales</taxon>
        <taxon>Weeksellaceae</taxon>
        <taxon>Elizabethkingia</taxon>
    </lineage>
</organism>
<dbReference type="Proteomes" id="UP000324513">
    <property type="component" value="Unassembled WGS sequence"/>
</dbReference>
<dbReference type="InterPro" id="IPR007138">
    <property type="entry name" value="ABM_dom"/>
</dbReference>
<dbReference type="SUPFAM" id="SSF54909">
    <property type="entry name" value="Dimeric alpha+beta barrel"/>
    <property type="match status" value="1"/>
</dbReference>
<keyword evidence="2" id="KW-0560">Oxidoreductase</keyword>
<feature type="domain" description="ABM" evidence="1">
    <location>
        <begin position="30"/>
        <end position="118"/>
    </location>
</feature>
<dbReference type="PANTHER" id="PTHR33336">
    <property type="entry name" value="QUINOL MONOOXYGENASE YGIN-RELATED"/>
    <property type="match status" value="1"/>
</dbReference>
<dbReference type="Pfam" id="PF03992">
    <property type="entry name" value="ABM"/>
    <property type="match status" value="1"/>
</dbReference>
<proteinExistence type="predicted"/>
<keyword evidence="3" id="KW-1185">Reference proteome</keyword>